<dbReference type="EMBL" id="AP025516">
    <property type="protein sequence ID" value="BDD87425.1"/>
    <property type="molecule type" value="Genomic_DNA"/>
</dbReference>
<dbReference type="Proteomes" id="UP000830055">
    <property type="component" value="Chromosome"/>
</dbReference>
<protein>
    <recommendedName>
        <fullName evidence="4">ABC transporter permease</fullName>
    </recommendedName>
</protein>
<sequence>MNKSALCTLTRMVEERREFLLRVVWPTLIGFVSISLFLFLSYMIIEGFSIVQMIESSRDLPEVTVPPADP</sequence>
<keyword evidence="1" id="KW-0812">Transmembrane</keyword>
<gene>
    <name evidence="2" type="ORF">DPPLL_17900</name>
</gene>
<reference evidence="2 3" key="1">
    <citation type="submission" date="2022-01" db="EMBL/GenBank/DDBJ databases">
        <title>Desulfofustis limnae sp. nov., a novel mesophilic sulfate-reducing bacterium isolated from marsh soil.</title>
        <authorList>
            <person name="Watanabe M."/>
            <person name="Takahashi A."/>
            <person name="Kojima H."/>
            <person name="Fukui M."/>
        </authorList>
    </citation>
    <scope>NUCLEOTIDE SEQUENCE [LARGE SCALE GENOMIC DNA]</scope>
    <source>
        <strain evidence="2 3">PPLL</strain>
    </source>
</reference>
<evidence type="ECO:0008006" key="4">
    <source>
        <dbReference type="Google" id="ProtNLM"/>
    </source>
</evidence>
<keyword evidence="1" id="KW-0472">Membrane</keyword>
<evidence type="ECO:0000313" key="3">
    <source>
        <dbReference type="Proteomes" id="UP000830055"/>
    </source>
</evidence>
<name>A0ABM7W933_9BACT</name>
<accession>A0ABM7W933</accession>
<proteinExistence type="predicted"/>
<dbReference type="RefSeq" id="WP_284154452.1">
    <property type="nucleotide sequence ID" value="NZ_AP025516.1"/>
</dbReference>
<feature type="transmembrane region" description="Helical" evidence="1">
    <location>
        <begin position="20"/>
        <end position="45"/>
    </location>
</feature>
<keyword evidence="1" id="KW-1133">Transmembrane helix</keyword>
<keyword evidence="3" id="KW-1185">Reference proteome</keyword>
<organism evidence="2 3">
    <name type="scientific">Desulfofustis limnaeus</name>
    <dbReference type="NCBI Taxonomy" id="2740163"/>
    <lineage>
        <taxon>Bacteria</taxon>
        <taxon>Pseudomonadati</taxon>
        <taxon>Thermodesulfobacteriota</taxon>
        <taxon>Desulfobulbia</taxon>
        <taxon>Desulfobulbales</taxon>
        <taxon>Desulfocapsaceae</taxon>
        <taxon>Desulfofustis</taxon>
    </lineage>
</organism>
<evidence type="ECO:0000313" key="2">
    <source>
        <dbReference type="EMBL" id="BDD87425.1"/>
    </source>
</evidence>
<evidence type="ECO:0000256" key="1">
    <source>
        <dbReference type="SAM" id="Phobius"/>
    </source>
</evidence>